<protein>
    <submittedName>
        <fullName evidence="2">Uncharacterized protein</fullName>
    </submittedName>
</protein>
<reference evidence="2" key="1">
    <citation type="submission" date="2023-06" db="EMBL/GenBank/DDBJ databases">
        <title>Genome-scale phylogeny and comparative genomics of the fungal order Sordariales.</title>
        <authorList>
            <consortium name="Lawrence Berkeley National Laboratory"/>
            <person name="Hensen N."/>
            <person name="Bonometti L."/>
            <person name="Westerberg I."/>
            <person name="Brannstrom I.O."/>
            <person name="Guillou S."/>
            <person name="Cros-Aarteil S."/>
            <person name="Calhoun S."/>
            <person name="Haridas S."/>
            <person name="Kuo A."/>
            <person name="Mondo S."/>
            <person name="Pangilinan J."/>
            <person name="Riley R."/>
            <person name="Labutti K."/>
            <person name="Andreopoulos B."/>
            <person name="Lipzen A."/>
            <person name="Chen C."/>
            <person name="Yanf M."/>
            <person name="Daum C."/>
            <person name="Ng V."/>
            <person name="Clum A."/>
            <person name="Steindorff A."/>
            <person name="Ohm R."/>
            <person name="Martin F."/>
            <person name="Silar P."/>
            <person name="Natvig D."/>
            <person name="Lalanne C."/>
            <person name="Gautier V."/>
            <person name="Ament-Velasquez S.L."/>
            <person name="Kruys A."/>
            <person name="Hutchinson M.I."/>
            <person name="Powell A.J."/>
            <person name="Barry K."/>
            <person name="Miller A.N."/>
            <person name="Grigoriev I.V."/>
            <person name="Debuchy R."/>
            <person name="Gladieux P."/>
            <person name="Thoren M.H."/>
            <person name="Johannesson H."/>
        </authorList>
    </citation>
    <scope>NUCLEOTIDE SEQUENCE</scope>
    <source>
        <strain evidence="2">PSN4</strain>
    </source>
</reference>
<evidence type="ECO:0000313" key="2">
    <source>
        <dbReference type="EMBL" id="KAK1757695.1"/>
    </source>
</evidence>
<evidence type="ECO:0000313" key="3">
    <source>
        <dbReference type="Proteomes" id="UP001239445"/>
    </source>
</evidence>
<organism evidence="2 3">
    <name type="scientific">Echria macrotheca</name>
    <dbReference type="NCBI Taxonomy" id="438768"/>
    <lineage>
        <taxon>Eukaryota</taxon>
        <taxon>Fungi</taxon>
        <taxon>Dikarya</taxon>
        <taxon>Ascomycota</taxon>
        <taxon>Pezizomycotina</taxon>
        <taxon>Sordariomycetes</taxon>
        <taxon>Sordariomycetidae</taxon>
        <taxon>Sordariales</taxon>
        <taxon>Schizotheciaceae</taxon>
        <taxon>Echria</taxon>
    </lineage>
</organism>
<dbReference type="EMBL" id="MU839830">
    <property type="protein sequence ID" value="KAK1757695.1"/>
    <property type="molecule type" value="Genomic_DNA"/>
</dbReference>
<name>A0AAJ0FE03_9PEZI</name>
<keyword evidence="3" id="KW-1185">Reference proteome</keyword>
<gene>
    <name evidence="2" type="ORF">QBC47DRAFT_296547</name>
</gene>
<sequence>MSSTGNGSANSIRKEKQPARAVISGAVEKPRRGPKPKTLAEKAKEWTWDKPKVRQERSYSREQKIEVIMFLLRHRIEDNRPWGAPRRRNGQSDGYLFEEREKEDGTVVLMRAPTYAEASKWWQIPQATICSWWDKREKILEGTGIELPGTG</sequence>
<feature type="compositionally biased region" description="Polar residues" evidence="1">
    <location>
        <begin position="1"/>
        <end position="11"/>
    </location>
</feature>
<proteinExistence type="predicted"/>
<accession>A0AAJ0FE03</accession>
<dbReference type="Proteomes" id="UP001239445">
    <property type="component" value="Unassembled WGS sequence"/>
</dbReference>
<dbReference type="AlphaFoldDB" id="A0AAJ0FE03"/>
<comment type="caution">
    <text evidence="2">The sequence shown here is derived from an EMBL/GenBank/DDBJ whole genome shotgun (WGS) entry which is preliminary data.</text>
</comment>
<evidence type="ECO:0000256" key="1">
    <source>
        <dbReference type="SAM" id="MobiDB-lite"/>
    </source>
</evidence>
<feature type="region of interest" description="Disordered" evidence="1">
    <location>
        <begin position="1"/>
        <end position="46"/>
    </location>
</feature>
<feature type="non-terminal residue" evidence="2">
    <location>
        <position position="151"/>
    </location>
</feature>